<feature type="chain" id="PRO_5001871512" evidence="8">
    <location>
        <begin position="19"/>
        <end position="580"/>
    </location>
</feature>
<evidence type="ECO:0000313" key="11">
    <source>
        <dbReference type="Proteomes" id="UP000028990"/>
    </source>
</evidence>
<dbReference type="Proteomes" id="UP000028990">
    <property type="component" value="Unassembled WGS sequence"/>
</dbReference>
<keyword evidence="6" id="KW-0179">Complement alternate pathway</keyword>
<keyword evidence="2" id="KW-0964">Secreted</keyword>
<dbReference type="PANTHER" id="PTHR11412">
    <property type="entry name" value="MACROGLOBULIN / COMPLEMENT"/>
    <property type="match status" value="1"/>
</dbReference>
<dbReference type="Pfam" id="PF17789">
    <property type="entry name" value="MG4"/>
    <property type="match status" value="1"/>
</dbReference>
<dbReference type="PANTHER" id="PTHR11412:SF83">
    <property type="entry name" value="COMPLEMENT C5"/>
    <property type="match status" value="1"/>
</dbReference>
<dbReference type="InterPro" id="IPR013783">
    <property type="entry name" value="Ig-like_fold"/>
</dbReference>
<dbReference type="AlphaFoldDB" id="A0A091D1T6"/>
<dbReference type="Pfam" id="PF01821">
    <property type="entry name" value="ANATO"/>
    <property type="match status" value="1"/>
</dbReference>
<comment type="subcellular location">
    <subcellularLocation>
        <location evidence="1">Secreted</location>
    </subcellularLocation>
</comment>
<evidence type="ECO:0000256" key="1">
    <source>
        <dbReference type="ARBA" id="ARBA00004613"/>
    </source>
</evidence>
<dbReference type="Gene3D" id="1.20.91.20">
    <property type="entry name" value="Anaphylotoxins (complement system)"/>
    <property type="match status" value="1"/>
</dbReference>
<reference evidence="10 11" key="1">
    <citation type="submission" date="2013-11" db="EMBL/GenBank/DDBJ databases">
        <title>The Damaraland mole rat (Fukomys damarensis) genome and evolution of African mole rats.</title>
        <authorList>
            <person name="Gladyshev V.N."/>
            <person name="Fang X."/>
        </authorList>
    </citation>
    <scope>NUCLEOTIDE SEQUENCE [LARGE SCALE GENOMIC DNA]</scope>
    <source>
        <tissue evidence="10">Liver</tissue>
    </source>
</reference>
<dbReference type="SUPFAM" id="SSF47686">
    <property type="entry name" value="Anaphylotoxins (complement system)"/>
    <property type="match status" value="1"/>
</dbReference>
<evidence type="ECO:0000313" key="10">
    <source>
        <dbReference type="EMBL" id="KFO24125.1"/>
    </source>
</evidence>
<dbReference type="Pfam" id="PF17790">
    <property type="entry name" value="MG1"/>
    <property type="match status" value="1"/>
</dbReference>
<evidence type="ECO:0000256" key="7">
    <source>
        <dbReference type="ARBA" id="ARBA00023198"/>
    </source>
</evidence>
<sequence length="580" mass="64864">MQILSIVCLFFYLGGSWGQEQVYVVSAPKVFYLGTSENVVIQAHGYSESFSVIIAIKSYPDKSFTYSFDQVDLSPENEFQNSANLTIQPKDLSGGPNTASHVYLEVISMHFLKETKIPLRYDNGFLFIQTDRSVYNLDQSVKVRVYSLDKDLKPFPREVTLTFINPEGSEVVTVEGKSHTGIVTFPDFKILSNPNYGVWTIKAKYKEDFTTTGTTSFEVKSSEWKKRIPERIMRAEEQDKVTGESRIQNNSSDPGLVQVKDNFARFVGGTPVILKAKMIDKTQNKRDLDPRTSTTNHGGIASFMLDIPTDVTALEFHVRTDIPYFPENYQASIDHQAVTYSSPSESFLSLGWTGSYRSLLVGEHLSITVTPKSPYIDKITHYNYLVFGDSGKSDQGCGVSGGRDNAKVFDAAGLTVLTNAAAADSQQNDGLYKNIHRSRRSIKEEIDQLGALKFRGFFSEAIMKQMWDVQSSQFRHPVVQKCCYDGARESEESCGERAERVTVGPRCLTAFLQCCSRASELRNDSTYKVPILGRAPGMCKRSCSVCSALGGYQLDFVLPPEEVLPNLVQCTKDYYCTTVK</sequence>
<gene>
    <name evidence="10" type="ORF">H920_14476</name>
</gene>
<accession>A0A091D1T6</accession>
<dbReference type="InterPro" id="IPR040839">
    <property type="entry name" value="MG4"/>
</dbReference>
<dbReference type="InterPro" id="IPR000020">
    <property type="entry name" value="Anaphylatoxin/fibulin"/>
</dbReference>
<dbReference type="Gene3D" id="6.10.270.10">
    <property type="match status" value="1"/>
</dbReference>
<dbReference type="Gene3D" id="2.60.40.10">
    <property type="entry name" value="Immunoglobulins"/>
    <property type="match status" value="1"/>
</dbReference>
<dbReference type="PROSITE" id="PS01178">
    <property type="entry name" value="ANAPHYLATOXIN_2"/>
    <property type="match status" value="1"/>
</dbReference>
<proteinExistence type="predicted"/>
<evidence type="ECO:0000256" key="8">
    <source>
        <dbReference type="SAM" id="SignalP"/>
    </source>
</evidence>
<dbReference type="Pfam" id="PF01835">
    <property type="entry name" value="MG2"/>
    <property type="match status" value="1"/>
</dbReference>
<feature type="domain" description="Anaphylatoxin-like" evidence="9">
    <location>
        <begin position="482"/>
        <end position="515"/>
    </location>
</feature>
<dbReference type="GO" id="GO:0004866">
    <property type="term" value="F:endopeptidase inhibitor activity"/>
    <property type="evidence" value="ECO:0007669"/>
    <property type="project" value="InterPro"/>
</dbReference>
<evidence type="ECO:0000256" key="2">
    <source>
        <dbReference type="ARBA" id="ARBA00022525"/>
    </source>
</evidence>
<dbReference type="InterPro" id="IPR002890">
    <property type="entry name" value="MG2"/>
</dbReference>
<name>A0A091D1T6_FUKDA</name>
<dbReference type="CDD" id="cd00017">
    <property type="entry name" value="ANATO"/>
    <property type="match status" value="1"/>
</dbReference>
<dbReference type="InterPro" id="IPR018081">
    <property type="entry name" value="Anaphylatoxin_comp_syst"/>
</dbReference>
<keyword evidence="11" id="KW-1185">Reference proteome</keyword>
<dbReference type="GO" id="GO:0006957">
    <property type="term" value="P:complement activation, alternative pathway"/>
    <property type="evidence" value="ECO:0007669"/>
    <property type="project" value="UniProtKB-KW"/>
</dbReference>
<dbReference type="GO" id="GO:0006958">
    <property type="term" value="P:complement activation, classical pathway"/>
    <property type="evidence" value="ECO:0007669"/>
    <property type="project" value="UniProtKB-KW"/>
</dbReference>
<keyword evidence="4" id="KW-0180">Complement pathway</keyword>
<keyword evidence="5" id="KW-1015">Disulfide bond</keyword>
<feature type="signal peptide" evidence="8">
    <location>
        <begin position="1"/>
        <end position="18"/>
    </location>
</feature>
<evidence type="ECO:0000256" key="5">
    <source>
        <dbReference type="ARBA" id="ARBA00023157"/>
    </source>
</evidence>
<dbReference type="GO" id="GO:0005576">
    <property type="term" value="C:extracellular region"/>
    <property type="evidence" value="ECO:0007669"/>
    <property type="project" value="UniProtKB-SubCell"/>
</dbReference>
<dbReference type="SMART" id="SM00104">
    <property type="entry name" value="ANATO"/>
    <property type="match status" value="1"/>
</dbReference>
<evidence type="ECO:0000259" key="9">
    <source>
        <dbReference type="PROSITE" id="PS01178"/>
    </source>
</evidence>
<evidence type="ECO:0000256" key="3">
    <source>
        <dbReference type="ARBA" id="ARBA00022588"/>
    </source>
</evidence>
<dbReference type="InterPro" id="IPR041425">
    <property type="entry name" value="C3/4/5_MG1"/>
</dbReference>
<keyword evidence="7" id="KW-0395">Inflammatory response</keyword>
<keyword evidence="3" id="KW-0399">Innate immunity</keyword>
<dbReference type="InterPro" id="IPR050473">
    <property type="entry name" value="A2M/Complement_sys"/>
</dbReference>
<dbReference type="Gene3D" id="2.60.40.1930">
    <property type="match status" value="3"/>
</dbReference>
<keyword evidence="8" id="KW-0732">Signal</keyword>
<dbReference type="GO" id="GO:0006954">
    <property type="term" value="P:inflammatory response"/>
    <property type="evidence" value="ECO:0007669"/>
    <property type="project" value="UniProtKB-KW"/>
</dbReference>
<evidence type="ECO:0000256" key="6">
    <source>
        <dbReference type="ARBA" id="ARBA00023162"/>
    </source>
</evidence>
<organism evidence="10 11">
    <name type="scientific">Fukomys damarensis</name>
    <name type="common">Damaraland mole rat</name>
    <name type="synonym">Cryptomys damarensis</name>
    <dbReference type="NCBI Taxonomy" id="885580"/>
    <lineage>
        <taxon>Eukaryota</taxon>
        <taxon>Metazoa</taxon>
        <taxon>Chordata</taxon>
        <taxon>Craniata</taxon>
        <taxon>Vertebrata</taxon>
        <taxon>Euteleostomi</taxon>
        <taxon>Mammalia</taxon>
        <taxon>Eutheria</taxon>
        <taxon>Euarchontoglires</taxon>
        <taxon>Glires</taxon>
        <taxon>Rodentia</taxon>
        <taxon>Hystricomorpha</taxon>
        <taxon>Bathyergidae</taxon>
        <taxon>Fukomys</taxon>
    </lineage>
</organism>
<dbReference type="EMBL" id="KN123644">
    <property type="protein sequence ID" value="KFO24125.1"/>
    <property type="molecule type" value="Genomic_DNA"/>
</dbReference>
<keyword evidence="3" id="KW-0391">Immunity</keyword>
<protein>
    <submittedName>
        <fullName evidence="10">Complement C5</fullName>
    </submittedName>
</protein>
<evidence type="ECO:0000256" key="4">
    <source>
        <dbReference type="ARBA" id="ARBA00022875"/>
    </source>
</evidence>